<keyword evidence="3" id="KW-1185">Reference proteome</keyword>
<evidence type="ECO:0000313" key="3">
    <source>
        <dbReference type="Proteomes" id="UP000186817"/>
    </source>
</evidence>
<protein>
    <submittedName>
        <fullName evidence="2">Uncharacterized protein</fullName>
    </submittedName>
</protein>
<name>A0A1Q9BY48_SYMMI</name>
<evidence type="ECO:0000256" key="1">
    <source>
        <dbReference type="SAM" id="MobiDB-lite"/>
    </source>
</evidence>
<dbReference type="AlphaFoldDB" id="A0A1Q9BY48"/>
<comment type="caution">
    <text evidence="2">The sequence shown here is derived from an EMBL/GenBank/DDBJ whole genome shotgun (WGS) entry which is preliminary data.</text>
</comment>
<feature type="region of interest" description="Disordered" evidence="1">
    <location>
        <begin position="1"/>
        <end position="23"/>
    </location>
</feature>
<proteinExistence type="predicted"/>
<evidence type="ECO:0000313" key="2">
    <source>
        <dbReference type="EMBL" id="OLP75579.1"/>
    </source>
</evidence>
<reference evidence="2 3" key="1">
    <citation type="submission" date="2016-02" db="EMBL/GenBank/DDBJ databases">
        <title>Genome analysis of coral dinoflagellate symbionts highlights evolutionary adaptations to a symbiotic lifestyle.</title>
        <authorList>
            <person name="Aranda M."/>
            <person name="Li Y."/>
            <person name="Liew Y.J."/>
            <person name="Baumgarten S."/>
            <person name="Simakov O."/>
            <person name="Wilson M."/>
            <person name="Piel J."/>
            <person name="Ashoor H."/>
            <person name="Bougouffa S."/>
            <person name="Bajic V.B."/>
            <person name="Ryu T."/>
            <person name="Ravasi T."/>
            <person name="Bayer T."/>
            <person name="Micklem G."/>
            <person name="Kim H."/>
            <person name="Bhak J."/>
            <person name="Lajeunesse T.C."/>
            <person name="Voolstra C.R."/>
        </authorList>
    </citation>
    <scope>NUCLEOTIDE SEQUENCE [LARGE SCALE GENOMIC DNA]</scope>
    <source>
        <strain evidence="2 3">CCMP2467</strain>
    </source>
</reference>
<dbReference type="OrthoDB" id="10560767at2759"/>
<sequence length="110" mass="12179">MASSSFEEVGTEEPESFSEETTGWEALPAAVQRKLSENGAPVSASLLWNMFLSEDDIASFIEDAGFTSGSVEWFRYSELLFDLWQGAQYKASLAARTRSVRLAAHYGYPP</sequence>
<organism evidence="2 3">
    <name type="scientific">Symbiodinium microadriaticum</name>
    <name type="common">Dinoflagellate</name>
    <name type="synonym">Zooxanthella microadriatica</name>
    <dbReference type="NCBI Taxonomy" id="2951"/>
    <lineage>
        <taxon>Eukaryota</taxon>
        <taxon>Sar</taxon>
        <taxon>Alveolata</taxon>
        <taxon>Dinophyceae</taxon>
        <taxon>Suessiales</taxon>
        <taxon>Symbiodiniaceae</taxon>
        <taxon>Symbiodinium</taxon>
    </lineage>
</organism>
<accession>A0A1Q9BY48</accession>
<dbReference type="Proteomes" id="UP000186817">
    <property type="component" value="Unassembled WGS sequence"/>
</dbReference>
<feature type="non-terminal residue" evidence="2">
    <location>
        <position position="110"/>
    </location>
</feature>
<feature type="compositionally biased region" description="Acidic residues" evidence="1">
    <location>
        <begin position="9"/>
        <end position="18"/>
    </location>
</feature>
<dbReference type="EMBL" id="LSRX01002397">
    <property type="protein sequence ID" value="OLP75579.1"/>
    <property type="molecule type" value="Genomic_DNA"/>
</dbReference>
<gene>
    <name evidence="2" type="ORF">AK812_SmicGene44606</name>
</gene>